<dbReference type="EMBL" id="CADCTQ010000026">
    <property type="protein sequence ID" value="CAA9217865.1"/>
    <property type="molecule type" value="Genomic_DNA"/>
</dbReference>
<dbReference type="AlphaFoldDB" id="A0A6J4HAN4"/>
<dbReference type="Pfam" id="PF07100">
    <property type="entry name" value="ASRT"/>
    <property type="match status" value="1"/>
</dbReference>
<proteinExistence type="predicted"/>
<dbReference type="PIRSF" id="PIRSF008711">
    <property type="entry name" value="UCP008711"/>
    <property type="match status" value="1"/>
</dbReference>
<protein>
    <submittedName>
        <fullName evidence="1">Sensory rhodopsin transducer</fullName>
    </submittedName>
</protein>
<dbReference type="SUPFAM" id="SSF89232">
    <property type="entry name" value="Hypothetical protein TM1070"/>
    <property type="match status" value="1"/>
</dbReference>
<dbReference type="Gene3D" id="2.60.290.11">
    <property type="entry name" value="TM1070-like"/>
    <property type="match status" value="1"/>
</dbReference>
<name>A0A6J4HAN4_9SPHI</name>
<evidence type="ECO:0000313" key="1">
    <source>
        <dbReference type="EMBL" id="CAA9217865.1"/>
    </source>
</evidence>
<gene>
    <name evidence="1" type="ORF">AVDCRST_MAG56-238</name>
</gene>
<sequence>MNRQTIGKKTWVIVGGHIPLHSTGHEPECTSFDQLCVLNTTDREAKLSITIYYADREPVGPYPLKVQPRRTRHVRFNDLIDPQAIPLDTDYAAVVQSSVPVVVQFIRQDTGQAAKALLGTLAFSAG</sequence>
<dbReference type="InterPro" id="IPR009794">
    <property type="entry name" value="ASRT"/>
</dbReference>
<organism evidence="1">
    <name type="scientific">uncultured Cytophagales bacterium</name>
    <dbReference type="NCBI Taxonomy" id="158755"/>
    <lineage>
        <taxon>Bacteria</taxon>
        <taxon>Pseudomonadati</taxon>
        <taxon>Bacteroidota</taxon>
        <taxon>Sphingobacteriia</taxon>
        <taxon>Sphingobacteriales</taxon>
        <taxon>environmental samples</taxon>
    </lineage>
</organism>
<dbReference type="InterPro" id="IPR036698">
    <property type="entry name" value="TM1070-like_sf"/>
</dbReference>
<reference evidence="1" key="1">
    <citation type="submission" date="2020-02" db="EMBL/GenBank/DDBJ databases">
        <authorList>
            <person name="Meier V. D."/>
        </authorList>
    </citation>
    <scope>NUCLEOTIDE SEQUENCE</scope>
    <source>
        <strain evidence="1">AVDCRST_MAG56</strain>
    </source>
</reference>
<accession>A0A6J4HAN4</accession>